<reference evidence="2 3" key="1">
    <citation type="submission" date="2022-10" db="EMBL/GenBank/DDBJ databases">
        <title>The complete genomes of actinobacterial strains from the NBC collection.</title>
        <authorList>
            <person name="Joergensen T.S."/>
            <person name="Alvarez Arevalo M."/>
            <person name="Sterndorff E.B."/>
            <person name="Faurdal D."/>
            <person name="Vuksanovic O."/>
            <person name="Mourched A.-S."/>
            <person name="Charusanti P."/>
            <person name="Shaw S."/>
            <person name="Blin K."/>
            <person name="Weber T."/>
        </authorList>
    </citation>
    <scope>NUCLEOTIDE SEQUENCE [LARGE SCALE GENOMIC DNA]</scope>
    <source>
        <strain evidence="2 3">NBC_01413</strain>
    </source>
</reference>
<protein>
    <submittedName>
        <fullName evidence="2">Thiolase family protein</fullName>
    </submittedName>
</protein>
<feature type="domain" description="Thiolase C-terminal" evidence="1">
    <location>
        <begin position="244"/>
        <end position="371"/>
    </location>
</feature>
<dbReference type="PANTHER" id="PTHR42870">
    <property type="entry name" value="ACETYL-COA C-ACETYLTRANSFERASE"/>
    <property type="match status" value="1"/>
</dbReference>
<evidence type="ECO:0000259" key="1">
    <source>
        <dbReference type="Pfam" id="PF22691"/>
    </source>
</evidence>
<dbReference type="Gene3D" id="3.40.47.10">
    <property type="match status" value="1"/>
</dbReference>
<dbReference type="CDD" id="cd00829">
    <property type="entry name" value="SCP-x_thiolase"/>
    <property type="match status" value="1"/>
</dbReference>
<gene>
    <name evidence="2" type="ORF">OG308_24090</name>
</gene>
<accession>A0ABZ1NIG4</accession>
<name>A0ABZ1NIG4_9NOCA</name>
<dbReference type="PANTHER" id="PTHR42870:SF1">
    <property type="entry name" value="NON-SPECIFIC LIPID-TRANSFER PROTEIN-LIKE 2"/>
    <property type="match status" value="1"/>
</dbReference>
<dbReference type="InterPro" id="IPR002155">
    <property type="entry name" value="Thiolase"/>
</dbReference>
<proteinExistence type="predicted"/>
<evidence type="ECO:0000313" key="3">
    <source>
        <dbReference type="Proteomes" id="UP001621418"/>
    </source>
</evidence>
<dbReference type="SUPFAM" id="SSF53901">
    <property type="entry name" value="Thiolase-like"/>
    <property type="match status" value="2"/>
</dbReference>
<dbReference type="InterPro" id="IPR016039">
    <property type="entry name" value="Thiolase-like"/>
</dbReference>
<dbReference type="RefSeq" id="WP_405151681.1">
    <property type="nucleotide sequence ID" value="NZ_CP109527.1"/>
</dbReference>
<dbReference type="Proteomes" id="UP001621418">
    <property type="component" value="Chromosome"/>
</dbReference>
<organism evidence="2 3">
    <name type="scientific">Nocardia salmonicida</name>
    <dbReference type="NCBI Taxonomy" id="53431"/>
    <lineage>
        <taxon>Bacteria</taxon>
        <taxon>Bacillati</taxon>
        <taxon>Actinomycetota</taxon>
        <taxon>Actinomycetes</taxon>
        <taxon>Mycobacteriales</taxon>
        <taxon>Nocardiaceae</taxon>
        <taxon>Nocardia</taxon>
    </lineage>
</organism>
<evidence type="ECO:0000313" key="2">
    <source>
        <dbReference type="EMBL" id="WTY39728.1"/>
    </source>
</evidence>
<dbReference type="PIRSF" id="PIRSF000429">
    <property type="entry name" value="Ac-CoA_Ac_transf"/>
    <property type="match status" value="1"/>
</dbReference>
<dbReference type="EMBL" id="CP109527">
    <property type="protein sequence ID" value="WTY39728.1"/>
    <property type="molecule type" value="Genomic_DNA"/>
</dbReference>
<dbReference type="InterPro" id="IPR055140">
    <property type="entry name" value="Thiolase_C_2"/>
</dbReference>
<dbReference type="Pfam" id="PF22691">
    <property type="entry name" value="Thiolase_C_1"/>
    <property type="match status" value="1"/>
</dbReference>
<sequence>MTEIGKVYGPDRSQFAQQAVRLAVADAGLRMSDLDGLLVSSGIAGGVSIELQRDLDLRDLSLVAGVSMWGTSMSVMIQMACMAIETGQAGTVACVFADAPLQDKGRSFGESFSKRPPKPGWRGLTESAGIVGGNPLMAMNARRHMLTYGTTSEQFGHVAVAQREWALRNPRAQMTKPMTLADHQDSRWIVEPFHLLDCCLVSNGGIAVIVTSADRAADLAQPPVRIVGYAQCNPGYFDRHDENFGLVSGAVKSGPAALAMAGVSIGDVDVAQFYDCYTYTVVVTLEDYGFCKKGEGGEFVASGVLGPGGSLPLNTGGGQLSSFYLQGATPVSEGIIQARGHGGARQAADHDVVLVSNNGGSLDHHTTLVLTAGAA</sequence>
<keyword evidence="3" id="KW-1185">Reference proteome</keyword>